<evidence type="ECO:0000313" key="2">
    <source>
        <dbReference type="Proteomes" id="UP000297245"/>
    </source>
</evidence>
<reference evidence="1 2" key="1">
    <citation type="journal article" date="2019" name="Nat. Ecol. Evol.">
        <title>Megaphylogeny resolves global patterns of mushroom evolution.</title>
        <authorList>
            <person name="Varga T."/>
            <person name="Krizsan K."/>
            <person name="Foldi C."/>
            <person name="Dima B."/>
            <person name="Sanchez-Garcia M."/>
            <person name="Sanchez-Ramirez S."/>
            <person name="Szollosi G.J."/>
            <person name="Szarkandi J.G."/>
            <person name="Papp V."/>
            <person name="Albert L."/>
            <person name="Andreopoulos W."/>
            <person name="Angelini C."/>
            <person name="Antonin V."/>
            <person name="Barry K.W."/>
            <person name="Bougher N.L."/>
            <person name="Buchanan P."/>
            <person name="Buyck B."/>
            <person name="Bense V."/>
            <person name="Catcheside P."/>
            <person name="Chovatia M."/>
            <person name="Cooper J."/>
            <person name="Damon W."/>
            <person name="Desjardin D."/>
            <person name="Finy P."/>
            <person name="Geml J."/>
            <person name="Haridas S."/>
            <person name="Hughes K."/>
            <person name="Justo A."/>
            <person name="Karasinski D."/>
            <person name="Kautmanova I."/>
            <person name="Kiss B."/>
            <person name="Kocsube S."/>
            <person name="Kotiranta H."/>
            <person name="LaButti K.M."/>
            <person name="Lechner B.E."/>
            <person name="Liimatainen K."/>
            <person name="Lipzen A."/>
            <person name="Lukacs Z."/>
            <person name="Mihaltcheva S."/>
            <person name="Morgado L.N."/>
            <person name="Niskanen T."/>
            <person name="Noordeloos M.E."/>
            <person name="Ohm R.A."/>
            <person name="Ortiz-Santana B."/>
            <person name="Ovrebo C."/>
            <person name="Racz N."/>
            <person name="Riley R."/>
            <person name="Savchenko A."/>
            <person name="Shiryaev A."/>
            <person name="Soop K."/>
            <person name="Spirin V."/>
            <person name="Szebenyi C."/>
            <person name="Tomsovsky M."/>
            <person name="Tulloss R.E."/>
            <person name="Uehling J."/>
            <person name="Grigoriev I.V."/>
            <person name="Vagvolgyi C."/>
            <person name="Papp T."/>
            <person name="Martin F.M."/>
            <person name="Miettinen O."/>
            <person name="Hibbett D.S."/>
            <person name="Nagy L.G."/>
        </authorList>
    </citation>
    <scope>NUCLEOTIDE SEQUENCE [LARGE SCALE GENOMIC DNA]</scope>
    <source>
        <strain evidence="1 2">CBS 962.96</strain>
    </source>
</reference>
<gene>
    <name evidence="1" type="ORF">K435DRAFT_974339</name>
</gene>
<dbReference type="AlphaFoldDB" id="A0A4S8KM68"/>
<dbReference type="Proteomes" id="UP000297245">
    <property type="component" value="Unassembled WGS sequence"/>
</dbReference>
<accession>A0A4S8KM68</accession>
<proteinExistence type="predicted"/>
<evidence type="ECO:0000313" key="1">
    <source>
        <dbReference type="EMBL" id="THU76629.1"/>
    </source>
</evidence>
<name>A0A4S8KM68_DENBC</name>
<keyword evidence="2" id="KW-1185">Reference proteome</keyword>
<dbReference type="EMBL" id="ML180795">
    <property type="protein sequence ID" value="THU76629.1"/>
    <property type="molecule type" value="Genomic_DNA"/>
</dbReference>
<organism evidence="1 2">
    <name type="scientific">Dendrothele bispora (strain CBS 962.96)</name>
    <dbReference type="NCBI Taxonomy" id="1314807"/>
    <lineage>
        <taxon>Eukaryota</taxon>
        <taxon>Fungi</taxon>
        <taxon>Dikarya</taxon>
        <taxon>Basidiomycota</taxon>
        <taxon>Agaricomycotina</taxon>
        <taxon>Agaricomycetes</taxon>
        <taxon>Agaricomycetidae</taxon>
        <taxon>Agaricales</taxon>
        <taxon>Agaricales incertae sedis</taxon>
        <taxon>Dendrothele</taxon>
    </lineage>
</organism>
<sequence>MSKVSHSPRFVYYKNLQGLTDCPQTMPSSIDILRSALLQLKKKLLSNQHTPNPEPKLPSEILHLIIEQAWHLTFTKSSRIHFMTCSTLVNRTWLKLFILTSFKDLVFPCAAYFDWIFSTVVPGHSKIITPLLLGGSNPAELLQTLCRSLTFYMEDSRDRFLCSSWMYCDHGHIRGCTEPLLYPMLYKLQGPLPVESEGRQQDDNSSPILLPNVRRLDIKFHNILPSRYDISRTFAAIRKTGLYRSVVHLEIEYDWNPETPRCVLTELSSFSEIERMERLRNGIVPKHTDLEDAYYWSRIDWNDSWKTSWTAQVQDEFRMAGYDFDSLKDAMVIPNWLRVLRIYGVSGFVMGKIVPDLGLVDHV</sequence>
<protein>
    <submittedName>
        <fullName evidence="1">Uncharacterized protein</fullName>
    </submittedName>
</protein>
<feature type="non-terminal residue" evidence="1">
    <location>
        <position position="363"/>
    </location>
</feature>
<dbReference type="OrthoDB" id="2836053at2759"/>